<feature type="region of interest" description="Disordered" evidence="1">
    <location>
        <begin position="36"/>
        <end position="89"/>
    </location>
</feature>
<sequence length="270" mass="30000">MHGEIESRLKRSRWALVAIRINVPFDGRLSRVWKKEKTYTRPTRSTHSTSHSSASRASSTSSSNTIQTPASDSEPTAPSALPTFAASRPRPKMERLLESSVSGSVGDFYPDRDDNPTANSTYLIFHQPTNLALTLVGGKLTLHKVPAVFEKGHPLEGKCNWYWQCVETDGWLGFRNAASGRFLGAPSGRGSFDVAYDAHDRLQRLLCVRAGGGCEQGPEAPQQRGYVMHFQNSSRLVKAWMEPSWKEGSEISMTWIDGQEGTVWRFVKVA</sequence>
<evidence type="ECO:0000313" key="2">
    <source>
        <dbReference type="EMBL" id="KAK3345121.1"/>
    </source>
</evidence>
<reference evidence="2" key="2">
    <citation type="submission" date="2023-06" db="EMBL/GenBank/DDBJ databases">
        <authorList>
            <consortium name="Lawrence Berkeley National Laboratory"/>
            <person name="Haridas S."/>
            <person name="Hensen N."/>
            <person name="Bonometti L."/>
            <person name="Westerberg I."/>
            <person name="Brannstrom I.O."/>
            <person name="Guillou S."/>
            <person name="Cros-Aarteil S."/>
            <person name="Calhoun S."/>
            <person name="Kuo A."/>
            <person name="Mondo S."/>
            <person name="Pangilinan J."/>
            <person name="Riley R."/>
            <person name="Labutti K."/>
            <person name="Andreopoulos B."/>
            <person name="Lipzen A."/>
            <person name="Chen C."/>
            <person name="Yanf M."/>
            <person name="Daum C."/>
            <person name="Ng V."/>
            <person name="Clum A."/>
            <person name="Steindorff A."/>
            <person name="Ohm R."/>
            <person name="Martin F."/>
            <person name="Silar P."/>
            <person name="Natvig D."/>
            <person name="Lalanne C."/>
            <person name="Gautier V."/>
            <person name="Ament-Velasquez S.L."/>
            <person name="Kruys A."/>
            <person name="Hutchinson M.I."/>
            <person name="Powell A.J."/>
            <person name="Barry K."/>
            <person name="Miller A.N."/>
            <person name="Grigoriev I.V."/>
            <person name="Debuchy R."/>
            <person name="Gladieux P."/>
            <person name="Thoren M.H."/>
            <person name="Johannesson H."/>
        </authorList>
    </citation>
    <scope>NUCLEOTIDE SEQUENCE</scope>
    <source>
        <strain evidence="2">CBS 560.94</strain>
    </source>
</reference>
<organism evidence="2 3">
    <name type="scientific">Neurospora tetraspora</name>
    <dbReference type="NCBI Taxonomy" id="94610"/>
    <lineage>
        <taxon>Eukaryota</taxon>
        <taxon>Fungi</taxon>
        <taxon>Dikarya</taxon>
        <taxon>Ascomycota</taxon>
        <taxon>Pezizomycotina</taxon>
        <taxon>Sordariomycetes</taxon>
        <taxon>Sordariomycetidae</taxon>
        <taxon>Sordariales</taxon>
        <taxon>Sordariaceae</taxon>
        <taxon>Neurospora</taxon>
    </lineage>
</organism>
<feature type="compositionally biased region" description="Polar residues" evidence="1">
    <location>
        <begin position="64"/>
        <end position="76"/>
    </location>
</feature>
<reference evidence="2" key="1">
    <citation type="journal article" date="2023" name="Mol. Phylogenet. Evol.">
        <title>Genome-scale phylogeny and comparative genomics of the fungal order Sordariales.</title>
        <authorList>
            <person name="Hensen N."/>
            <person name="Bonometti L."/>
            <person name="Westerberg I."/>
            <person name="Brannstrom I.O."/>
            <person name="Guillou S."/>
            <person name="Cros-Aarteil S."/>
            <person name="Calhoun S."/>
            <person name="Haridas S."/>
            <person name="Kuo A."/>
            <person name="Mondo S."/>
            <person name="Pangilinan J."/>
            <person name="Riley R."/>
            <person name="LaButti K."/>
            <person name="Andreopoulos B."/>
            <person name="Lipzen A."/>
            <person name="Chen C."/>
            <person name="Yan M."/>
            <person name="Daum C."/>
            <person name="Ng V."/>
            <person name="Clum A."/>
            <person name="Steindorff A."/>
            <person name="Ohm R.A."/>
            <person name="Martin F."/>
            <person name="Silar P."/>
            <person name="Natvig D.O."/>
            <person name="Lalanne C."/>
            <person name="Gautier V."/>
            <person name="Ament-Velasquez S.L."/>
            <person name="Kruys A."/>
            <person name="Hutchinson M.I."/>
            <person name="Powell A.J."/>
            <person name="Barry K."/>
            <person name="Miller A.N."/>
            <person name="Grigoriev I.V."/>
            <person name="Debuchy R."/>
            <person name="Gladieux P."/>
            <person name="Hiltunen Thoren M."/>
            <person name="Johannesson H."/>
        </authorList>
    </citation>
    <scope>NUCLEOTIDE SEQUENCE</scope>
    <source>
        <strain evidence="2">CBS 560.94</strain>
    </source>
</reference>
<dbReference type="GeneID" id="87862736"/>
<comment type="caution">
    <text evidence="2">The sequence shown here is derived from an EMBL/GenBank/DDBJ whole genome shotgun (WGS) entry which is preliminary data.</text>
</comment>
<dbReference type="Proteomes" id="UP001278500">
    <property type="component" value="Unassembled WGS sequence"/>
</dbReference>
<protein>
    <submittedName>
        <fullName evidence="2">Uncharacterized protein</fullName>
    </submittedName>
</protein>
<keyword evidence="3" id="KW-1185">Reference proteome</keyword>
<accession>A0AAE0JEX8</accession>
<name>A0AAE0JEX8_9PEZI</name>
<dbReference type="PANTHER" id="PTHR39697">
    <property type="entry name" value="RICIN B LECTIN DOMAIN-CONTAINING PROTEIN-RELATED"/>
    <property type="match status" value="1"/>
</dbReference>
<evidence type="ECO:0000313" key="3">
    <source>
        <dbReference type="Proteomes" id="UP001278500"/>
    </source>
</evidence>
<gene>
    <name evidence="2" type="ORF">B0H65DRAFT_442547</name>
</gene>
<evidence type="ECO:0000256" key="1">
    <source>
        <dbReference type="SAM" id="MobiDB-lite"/>
    </source>
</evidence>
<dbReference type="RefSeq" id="XP_062681734.1">
    <property type="nucleotide sequence ID" value="XM_062825582.1"/>
</dbReference>
<feature type="compositionally biased region" description="Low complexity" evidence="1">
    <location>
        <begin position="43"/>
        <end position="63"/>
    </location>
</feature>
<dbReference type="PANTHER" id="PTHR39697:SF1">
    <property type="entry name" value="RICIN B LECTIN DOMAIN-CONTAINING PROTEIN"/>
    <property type="match status" value="1"/>
</dbReference>
<proteinExistence type="predicted"/>
<dbReference type="AlphaFoldDB" id="A0AAE0JEX8"/>
<dbReference type="EMBL" id="JAUEPP010000004">
    <property type="protein sequence ID" value="KAK3345121.1"/>
    <property type="molecule type" value="Genomic_DNA"/>
</dbReference>